<feature type="domain" description="NAD-dependent epimerase/dehydratase" evidence="2">
    <location>
        <begin position="3"/>
        <end position="213"/>
    </location>
</feature>
<dbReference type="SUPFAM" id="SSF51735">
    <property type="entry name" value="NAD(P)-binding Rossmann-fold domains"/>
    <property type="match status" value="1"/>
</dbReference>
<gene>
    <name evidence="4" type="ORF">FHU39_002337</name>
</gene>
<evidence type="ECO:0000313" key="4">
    <source>
        <dbReference type="EMBL" id="MBB2892353.1"/>
    </source>
</evidence>
<dbReference type="Pfam" id="PF08338">
    <property type="entry name" value="DUF1731"/>
    <property type="match status" value="1"/>
</dbReference>
<dbReference type="InterPro" id="IPR013549">
    <property type="entry name" value="DUF1731"/>
</dbReference>
<sequence>MRIAITGSSGLIGTTLTAALRERGDEVVRLVRRPPDGPGQVRWDPASGRLDPADLQGVSAIVNLSGSGIGDKRWTAAYKQELLDSRLDSTGTLARAVEQLDTPVRLVNASAMGYYGDRGEELVDEDSTPGHGFLVDLVAAWEAATAPAAAAGAPVALARTGLVIAPHGGLMARVLPLAKLGLAGPLGSGRQWWSWISLTDEVRALVHLIDHPEITGPVNLCVPDAAAVRQRDAMRALGRELHRPAFVPAPGPALRVVLGELAGDALASTRMAPTVLQRTGFAWQHADIAAAMRYAAGHDA</sequence>
<dbReference type="EMBL" id="JACHVQ010000001">
    <property type="protein sequence ID" value="MBB2892353.1"/>
    <property type="molecule type" value="Genomic_DNA"/>
</dbReference>
<reference evidence="4 5" key="1">
    <citation type="submission" date="2020-08" db="EMBL/GenBank/DDBJ databases">
        <title>Sequencing the genomes of 1000 actinobacteria strains.</title>
        <authorList>
            <person name="Klenk H.-P."/>
        </authorList>
    </citation>
    <scope>NUCLEOTIDE SEQUENCE [LARGE SCALE GENOMIC DNA]</scope>
    <source>
        <strain evidence="4 5">DSM 105369</strain>
    </source>
</reference>
<dbReference type="InterPro" id="IPR010099">
    <property type="entry name" value="SDR39U1"/>
</dbReference>
<dbReference type="PANTHER" id="PTHR11092">
    <property type="entry name" value="SUGAR NUCLEOTIDE EPIMERASE RELATED"/>
    <property type="match status" value="1"/>
</dbReference>
<dbReference type="Gene3D" id="3.40.50.720">
    <property type="entry name" value="NAD(P)-binding Rossmann-like Domain"/>
    <property type="match status" value="1"/>
</dbReference>
<keyword evidence="5" id="KW-1185">Reference proteome</keyword>
<accession>A0A839N873</accession>
<proteinExistence type="inferred from homology"/>
<evidence type="ECO:0000256" key="1">
    <source>
        <dbReference type="ARBA" id="ARBA00009353"/>
    </source>
</evidence>
<dbReference type="PANTHER" id="PTHR11092:SF0">
    <property type="entry name" value="EPIMERASE FAMILY PROTEIN SDR39U1"/>
    <property type="match status" value="1"/>
</dbReference>
<name>A0A839N873_9MICO</name>
<evidence type="ECO:0000259" key="3">
    <source>
        <dbReference type="Pfam" id="PF08338"/>
    </source>
</evidence>
<protein>
    <recommendedName>
        <fullName evidence="6">TIGR01777 family protein</fullName>
    </recommendedName>
</protein>
<dbReference type="NCBIfam" id="TIGR01777">
    <property type="entry name" value="yfcH"/>
    <property type="match status" value="1"/>
</dbReference>
<evidence type="ECO:0000313" key="5">
    <source>
        <dbReference type="Proteomes" id="UP000559182"/>
    </source>
</evidence>
<dbReference type="InterPro" id="IPR001509">
    <property type="entry name" value="Epimerase_deHydtase"/>
</dbReference>
<dbReference type="Proteomes" id="UP000559182">
    <property type="component" value="Unassembled WGS sequence"/>
</dbReference>
<evidence type="ECO:0008006" key="6">
    <source>
        <dbReference type="Google" id="ProtNLM"/>
    </source>
</evidence>
<comment type="caution">
    <text evidence="4">The sequence shown here is derived from an EMBL/GenBank/DDBJ whole genome shotgun (WGS) entry which is preliminary data.</text>
</comment>
<evidence type="ECO:0000259" key="2">
    <source>
        <dbReference type="Pfam" id="PF01370"/>
    </source>
</evidence>
<dbReference type="AlphaFoldDB" id="A0A839N873"/>
<dbReference type="InterPro" id="IPR036291">
    <property type="entry name" value="NAD(P)-bd_dom_sf"/>
</dbReference>
<comment type="similarity">
    <text evidence="1">Belongs to the NAD(P)-dependent epimerase/dehydratase family. SDR39U1 subfamily.</text>
</comment>
<dbReference type="Pfam" id="PF01370">
    <property type="entry name" value="Epimerase"/>
    <property type="match status" value="1"/>
</dbReference>
<dbReference type="RefSeq" id="WP_183320495.1">
    <property type="nucleotide sequence ID" value="NZ_JACHVQ010000001.1"/>
</dbReference>
<feature type="domain" description="DUF1731" evidence="3">
    <location>
        <begin position="249"/>
        <end position="293"/>
    </location>
</feature>
<organism evidence="4 5">
    <name type="scientific">Flexivirga oryzae</name>
    <dbReference type="NCBI Taxonomy" id="1794944"/>
    <lineage>
        <taxon>Bacteria</taxon>
        <taxon>Bacillati</taxon>
        <taxon>Actinomycetota</taxon>
        <taxon>Actinomycetes</taxon>
        <taxon>Micrococcales</taxon>
        <taxon>Dermacoccaceae</taxon>
        <taxon>Flexivirga</taxon>
    </lineage>
</organism>